<accession>A0A3M0KH99</accession>
<dbReference type="EMBL" id="QRBI01000106">
    <property type="protein sequence ID" value="RMC12455.1"/>
    <property type="molecule type" value="Genomic_DNA"/>
</dbReference>
<organism evidence="2 3">
    <name type="scientific">Hirundo rustica rustica</name>
    <dbReference type="NCBI Taxonomy" id="333673"/>
    <lineage>
        <taxon>Eukaryota</taxon>
        <taxon>Metazoa</taxon>
        <taxon>Chordata</taxon>
        <taxon>Craniata</taxon>
        <taxon>Vertebrata</taxon>
        <taxon>Euteleostomi</taxon>
        <taxon>Archelosauria</taxon>
        <taxon>Archosauria</taxon>
        <taxon>Dinosauria</taxon>
        <taxon>Saurischia</taxon>
        <taxon>Theropoda</taxon>
        <taxon>Coelurosauria</taxon>
        <taxon>Aves</taxon>
        <taxon>Neognathae</taxon>
        <taxon>Neoaves</taxon>
        <taxon>Telluraves</taxon>
        <taxon>Australaves</taxon>
        <taxon>Passeriformes</taxon>
        <taxon>Sylvioidea</taxon>
        <taxon>Hirundinidae</taxon>
        <taxon>Hirundo</taxon>
    </lineage>
</organism>
<feature type="compositionally biased region" description="Basic and acidic residues" evidence="1">
    <location>
        <begin position="80"/>
        <end position="153"/>
    </location>
</feature>
<sequence>MPEILKTDRFTLDGTLGDQQASVPGQGMLVDEDLRGWDRRAEAMECCRGRNPFSSLSSCHPEGAGNIKVHFYSLSFLDNERRGEERRGEERRGEERRGEERRGEERRGEERRGEERRGEERRGEERRGEERRGEERRGEERRGEERRGEERNPFIEMSSTAFNKRRFVRF</sequence>
<evidence type="ECO:0000313" key="3">
    <source>
        <dbReference type="Proteomes" id="UP000269221"/>
    </source>
</evidence>
<feature type="region of interest" description="Disordered" evidence="1">
    <location>
        <begin position="80"/>
        <end position="170"/>
    </location>
</feature>
<reference evidence="2 3" key="1">
    <citation type="submission" date="2018-07" db="EMBL/GenBank/DDBJ databases">
        <title>A high quality draft genome assembly of the barn swallow (H. rustica rustica).</title>
        <authorList>
            <person name="Formenti G."/>
            <person name="Chiara M."/>
            <person name="Poveda L."/>
            <person name="Francoijs K.-J."/>
            <person name="Bonisoli-Alquati A."/>
            <person name="Canova L."/>
            <person name="Gianfranceschi L."/>
            <person name="Horner D.S."/>
            <person name="Saino N."/>
        </authorList>
    </citation>
    <scope>NUCLEOTIDE SEQUENCE [LARGE SCALE GENOMIC DNA]</scope>
    <source>
        <strain evidence="2">Chelidonia</strain>
        <tissue evidence="2">Blood</tissue>
    </source>
</reference>
<protein>
    <submittedName>
        <fullName evidence="2">Uncharacterized protein</fullName>
    </submittedName>
</protein>
<dbReference type="AlphaFoldDB" id="A0A3M0KH99"/>
<evidence type="ECO:0000313" key="2">
    <source>
        <dbReference type="EMBL" id="RMC12455.1"/>
    </source>
</evidence>
<comment type="caution">
    <text evidence="2">The sequence shown here is derived from an EMBL/GenBank/DDBJ whole genome shotgun (WGS) entry which is preliminary data.</text>
</comment>
<dbReference type="Proteomes" id="UP000269221">
    <property type="component" value="Unassembled WGS sequence"/>
</dbReference>
<keyword evidence="3" id="KW-1185">Reference proteome</keyword>
<evidence type="ECO:0000256" key="1">
    <source>
        <dbReference type="SAM" id="MobiDB-lite"/>
    </source>
</evidence>
<gene>
    <name evidence="2" type="ORF">DUI87_09971</name>
</gene>
<name>A0A3M0KH99_HIRRU</name>
<proteinExistence type="predicted"/>